<name>A0ABT4D5D6_9CLOT</name>
<feature type="domain" description="LysM" evidence="3">
    <location>
        <begin position="161"/>
        <end position="211"/>
    </location>
</feature>
<dbReference type="InterPro" id="IPR036779">
    <property type="entry name" value="LysM_dom_sf"/>
</dbReference>
<dbReference type="Gene3D" id="3.10.350.10">
    <property type="entry name" value="LysM domain"/>
    <property type="match status" value="2"/>
</dbReference>
<sequence>MNYKLKKPLIIIFSGIILFVGVFFMTRSISNLVDTANNSTATSIDDTNSQTDNNKDLQNTSQSTDENSTKLTNNEQEGSNEDSDTLDNKSKTSKTEGTHVEYVVKSGDALSTIAEKFMPWSSKKQAIKTLIEINKLKNPEILPVGSHLLIPENPIDTSSCIEHKVTKGETLYKIAIKYFPGIDTNKSIKMIMEKNNISDAKLVSENMVIYIPKNDISTSNNSNNN</sequence>
<keyword evidence="2" id="KW-1133">Transmembrane helix</keyword>
<keyword evidence="2" id="KW-0812">Transmembrane</keyword>
<evidence type="ECO:0000259" key="3">
    <source>
        <dbReference type="PROSITE" id="PS51782"/>
    </source>
</evidence>
<keyword evidence="5" id="KW-1185">Reference proteome</keyword>
<feature type="transmembrane region" description="Helical" evidence="2">
    <location>
        <begin position="9"/>
        <end position="29"/>
    </location>
</feature>
<dbReference type="SMART" id="SM00257">
    <property type="entry name" value="LysM"/>
    <property type="match status" value="2"/>
</dbReference>
<evidence type="ECO:0000256" key="2">
    <source>
        <dbReference type="SAM" id="Phobius"/>
    </source>
</evidence>
<dbReference type="EMBL" id="JAPQFJ010000002">
    <property type="protein sequence ID" value="MCY6957497.1"/>
    <property type="molecule type" value="Genomic_DNA"/>
</dbReference>
<dbReference type="InterPro" id="IPR018392">
    <property type="entry name" value="LysM"/>
</dbReference>
<dbReference type="SUPFAM" id="SSF54106">
    <property type="entry name" value="LysM domain"/>
    <property type="match status" value="2"/>
</dbReference>
<keyword evidence="2" id="KW-0472">Membrane</keyword>
<evidence type="ECO:0000313" key="4">
    <source>
        <dbReference type="EMBL" id="MCY6957497.1"/>
    </source>
</evidence>
<dbReference type="Pfam" id="PF01476">
    <property type="entry name" value="LysM"/>
    <property type="match status" value="2"/>
</dbReference>
<evidence type="ECO:0000313" key="5">
    <source>
        <dbReference type="Proteomes" id="UP001144612"/>
    </source>
</evidence>
<dbReference type="CDD" id="cd00118">
    <property type="entry name" value="LysM"/>
    <property type="match status" value="2"/>
</dbReference>
<dbReference type="Proteomes" id="UP001144612">
    <property type="component" value="Unassembled WGS sequence"/>
</dbReference>
<evidence type="ECO:0000256" key="1">
    <source>
        <dbReference type="SAM" id="MobiDB-lite"/>
    </source>
</evidence>
<dbReference type="PROSITE" id="PS51782">
    <property type="entry name" value="LYSM"/>
    <property type="match status" value="2"/>
</dbReference>
<feature type="compositionally biased region" description="Polar residues" evidence="1">
    <location>
        <begin position="41"/>
        <end position="77"/>
    </location>
</feature>
<comment type="caution">
    <text evidence="4">The sequence shown here is derived from an EMBL/GenBank/DDBJ whole genome shotgun (WGS) entry which is preliminary data.</text>
</comment>
<protein>
    <submittedName>
        <fullName evidence="4">LysM peptidoglycan-binding domain-containing protein</fullName>
    </submittedName>
</protein>
<proteinExistence type="predicted"/>
<reference evidence="4" key="1">
    <citation type="submission" date="2022-12" db="EMBL/GenBank/DDBJ databases">
        <title>Clostridium sp. nov., isolated from industrial wastewater.</title>
        <authorList>
            <person name="Jiayan W."/>
        </authorList>
    </citation>
    <scope>NUCLEOTIDE SEQUENCE</scope>
    <source>
        <strain evidence="4">ZC22-4</strain>
    </source>
</reference>
<organism evidence="4 5">
    <name type="scientific">Clostridium brassicae</name>
    <dbReference type="NCBI Taxonomy" id="2999072"/>
    <lineage>
        <taxon>Bacteria</taxon>
        <taxon>Bacillati</taxon>
        <taxon>Bacillota</taxon>
        <taxon>Clostridia</taxon>
        <taxon>Eubacteriales</taxon>
        <taxon>Clostridiaceae</taxon>
        <taxon>Clostridium</taxon>
    </lineage>
</organism>
<feature type="domain" description="LysM" evidence="3">
    <location>
        <begin position="100"/>
        <end position="150"/>
    </location>
</feature>
<gene>
    <name evidence="4" type="ORF">OW729_02625</name>
</gene>
<feature type="region of interest" description="Disordered" evidence="1">
    <location>
        <begin position="41"/>
        <end position="94"/>
    </location>
</feature>
<dbReference type="RefSeq" id="WP_268059877.1">
    <property type="nucleotide sequence ID" value="NZ_JAPQFJ010000002.1"/>
</dbReference>
<accession>A0ABT4D5D6</accession>